<dbReference type="PANTHER" id="PTHR30176">
    <property type="entry name" value="FERREDOXIN-TYPE PROTEIN NAPH"/>
    <property type="match status" value="1"/>
</dbReference>
<evidence type="ECO:0000256" key="1">
    <source>
        <dbReference type="ARBA" id="ARBA00022448"/>
    </source>
</evidence>
<name>A0ABY3R6P1_9BRAD</name>
<keyword evidence="10" id="KW-1185">Reference proteome</keyword>
<evidence type="ECO:0000259" key="8">
    <source>
        <dbReference type="PROSITE" id="PS51379"/>
    </source>
</evidence>
<feature type="transmembrane region" description="Helical" evidence="7">
    <location>
        <begin position="160"/>
        <end position="178"/>
    </location>
</feature>
<feature type="transmembrane region" description="Helical" evidence="7">
    <location>
        <begin position="33"/>
        <end position="52"/>
    </location>
</feature>
<dbReference type="PROSITE" id="PS00198">
    <property type="entry name" value="4FE4S_FER_1"/>
    <property type="match status" value="1"/>
</dbReference>
<evidence type="ECO:0000256" key="6">
    <source>
        <dbReference type="ARBA" id="ARBA00023014"/>
    </source>
</evidence>
<keyword evidence="2" id="KW-0004">4Fe-4S</keyword>
<dbReference type="InterPro" id="IPR051684">
    <property type="entry name" value="Electron_Trans/Redox"/>
</dbReference>
<keyword evidence="7" id="KW-0812">Transmembrane</keyword>
<dbReference type="InterPro" id="IPR017900">
    <property type="entry name" value="4Fe4S_Fe_S_CS"/>
</dbReference>
<keyword evidence="7" id="KW-0472">Membrane</keyword>
<evidence type="ECO:0000256" key="2">
    <source>
        <dbReference type="ARBA" id="ARBA00022485"/>
    </source>
</evidence>
<dbReference type="InterPro" id="IPR013783">
    <property type="entry name" value="Ig-like_fold"/>
</dbReference>
<feature type="transmembrane region" description="Helical" evidence="7">
    <location>
        <begin position="86"/>
        <end position="107"/>
    </location>
</feature>
<protein>
    <submittedName>
        <fullName evidence="9">Cytochrome c oxidase accessory protein CcoG</fullName>
    </submittedName>
</protein>
<evidence type="ECO:0000313" key="10">
    <source>
        <dbReference type="Proteomes" id="UP001431010"/>
    </source>
</evidence>
<dbReference type="Gene3D" id="2.60.40.10">
    <property type="entry name" value="Immunoglobulins"/>
    <property type="match status" value="1"/>
</dbReference>
<evidence type="ECO:0000256" key="5">
    <source>
        <dbReference type="ARBA" id="ARBA00023004"/>
    </source>
</evidence>
<dbReference type="PROSITE" id="PS51379">
    <property type="entry name" value="4FE4S_FER_2"/>
    <property type="match status" value="1"/>
</dbReference>
<proteinExistence type="predicted"/>
<dbReference type="InterPro" id="IPR017896">
    <property type="entry name" value="4Fe4S_Fe-S-bd"/>
</dbReference>
<sequence length="490" mass="53251">MTATTAASGRASRIPRKLARGIRPRRVKGRWRTVKTVVLSAVAGTLYLLPWLRWSREAGRPQQAVLFDFASAHAYVFGFEFGPQDLFLLLALLIAAAFALFLTNTLVGRVWCGFSCPQTLWTDLFVMIERWLEGDRQDRIRRHANPQNGRDWLRTPAKHGLWLAISAATGLTVVSYFVDARVLWPEFLTGSASAAAATFVLVFTAATYLLAGFAREVVCTHMCPWPRFQAAMLDRDTLIVSYLSERGEPRGPLKRARPRSDGQGGDCVDCGLCVAVCPTGIDIRDGMQLACIGCGLCADACNGVMKKLDRPLGLISFVSEREMASPDAGSTAGIRRFRIRPVAFAALLTITSGLIVWSLLERTTIDVAITHDRAPPFVTLSDGSIRNIFTLRVADRRAERSRLRVTVDDLAGAVVQVSRSAEQGAHADELGFAGTPSGEATFRLVVSVPSIAAPAGRRDLTFHVVDTGSGAVVATVVSYFWGPEGGTRAP</sequence>
<dbReference type="Proteomes" id="UP001431010">
    <property type="component" value="Chromosome"/>
</dbReference>
<evidence type="ECO:0000313" key="9">
    <source>
        <dbReference type="EMBL" id="UFZ02717.1"/>
    </source>
</evidence>
<keyword evidence="3" id="KW-0479">Metal-binding</keyword>
<evidence type="ECO:0000256" key="7">
    <source>
        <dbReference type="SAM" id="Phobius"/>
    </source>
</evidence>
<reference evidence="9" key="1">
    <citation type="journal article" date="2024" name="Antonie Van Leeuwenhoek">
        <title>Bradyrhizobium ontarionense sp. nov., a novel bacterial symbiont isolated from Aeschynomene indica (Indian jointvetch), harbours photosynthesis, nitrogen fixation and nitrous oxide (N2O) reductase genes.</title>
        <authorList>
            <person name="Bromfield E.S.P."/>
            <person name="Cloutier S."/>
        </authorList>
    </citation>
    <scope>NUCLEOTIDE SEQUENCE</scope>
    <source>
        <strain evidence="9">A19</strain>
    </source>
</reference>
<evidence type="ECO:0000256" key="3">
    <source>
        <dbReference type="ARBA" id="ARBA00022723"/>
    </source>
</evidence>
<dbReference type="InterPro" id="IPR014116">
    <property type="entry name" value="Cyt_c_oxidase_cbb3_FixG"/>
</dbReference>
<feature type="transmembrane region" description="Helical" evidence="7">
    <location>
        <begin position="190"/>
        <end position="211"/>
    </location>
</feature>
<organism evidence="9 10">
    <name type="scientific">Bradyrhizobium ontarionense</name>
    <dbReference type="NCBI Taxonomy" id="2898149"/>
    <lineage>
        <taxon>Bacteria</taxon>
        <taxon>Pseudomonadati</taxon>
        <taxon>Pseudomonadota</taxon>
        <taxon>Alphaproteobacteria</taxon>
        <taxon>Hyphomicrobiales</taxon>
        <taxon>Nitrobacteraceae</taxon>
        <taxon>Bradyrhizobium</taxon>
    </lineage>
</organism>
<evidence type="ECO:0000256" key="4">
    <source>
        <dbReference type="ARBA" id="ARBA00022982"/>
    </source>
</evidence>
<dbReference type="PANTHER" id="PTHR30176:SF3">
    <property type="entry name" value="FERREDOXIN-TYPE PROTEIN NAPH"/>
    <property type="match status" value="1"/>
</dbReference>
<accession>A0ABY3R6P1</accession>
<keyword evidence="7" id="KW-1133">Transmembrane helix</keyword>
<dbReference type="RefSeq" id="WP_231318503.1">
    <property type="nucleotide sequence ID" value="NZ_CP088156.1"/>
</dbReference>
<feature type="domain" description="4Fe-4S ferredoxin-type" evidence="8">
    <location>
        <begin position="256"/>
        <end position="286"/>
    </location>
</feature>
<gene>
    <name evidence="9" type="primary">ccoG</name>
    <name evidence="9" type="ORF">LQG66_26065</name>
</gene>
<dbReference type="Pfam" id="PF13746">
    <property type="entry name" value="Fer4_18"/>
    <property type="match status" value="1"/>
</dbReference>
<dbReference type="Pfam" id="PF12801">
    <property type="entry name" value="Fer4_5"/>
    <property type="match status" value="1"/>
</dbReference>
<keyword evidence="5" id="KW-0408">Iron</keyword>
<dbReference type="EMBL" id="CP088156">
    <property type="protein sequence ID" value="UFZ02717.1"/>
    <property type="molecule type" value="Genomic_DNA"/>
</dbReference>
<dbReference type="InterPro" id="IPR032879">
    <property type="entry name" value="FixG_C"/>
</dbReference>
<feature type="transmembrane region" description="Helical" evidence="7">
    <location>
        <begin position="342"/>
        <end position="360"/>
    </location>
</feature>
<keyword evidence="4" id="KW-0249">Electron transport</keyword>
<dbReference type="NCBIfam" id="TIGR02745">
    <property type="entry name" value="ccoG_rdxA_fixG"/>
    <property type="match status" value="1"/>
</dbReference>
<keyword evidence="1" id="KW-0813">Transport</keyword>
<dbReference type="Pfam" id="PF11614">
    <property type="entry name" value="FixG_C"/>
    <property type="match status" value="1"/>
</dbReference>
<keyword evidence="6" id="KW-0411">Iron-sulfur</keyword>
<dbReference type="SUPFAM" id="SSF54862">
    <property type="entry name" value="4Fe-4S ferredoxins"/>
    <property type="match status" value="1"/>
</dbReference>